<name>G6FYR2_9CYAN</name>
<gene>
    <name evidence="1" type="ORF">FJSC11DRAFT_4011</name>
</gene>
<protein>
    <submittedName>
        <fullName evidence="1">Uncharacterized protein</fullName>
    </submittedName>
</protein>
<dbReference type="EMBL" id="AGIZ01000014">
    <property type="protein sequence ID" value="EHC09374.1"/>
    <property type="molecule type" value="Genomic_DNA"/>
</dbReference>
<keyword evidence="2" id="KW-1185">Reference proteome</keyword>
<dbReference type="AlphaFoldDB" id="G6FYR2"/>
<reference evidence="1 2" key="1">
    <citation type="submission" date="2011-09" db="EMBL/GenBank/DDBJ databases">
        <title>The draft genome of Fischerella sp. JSC-11.</title>
        <authorList>
            <consortium name="US DOE Joint Genome Institute (JGI-PGF)"/>
            <person name="Lucas S."/>
            <person name="Han J."/>
            <person name="Lapidus A."/>
            <person name="Cheng J.-F."/>
            <person name="Goodwin L."/>
            <person name="Pitluck S."/>
            <person name="Peters L."/>
            <person name="Land M.L."/>
            <person name="Hauser L."/>
            <person name="Sarkisova S."/>
            <person name="Bryant D.A."/>
            <person name="Brown I."/>
            <person name="Woyke T.J."/>
        </authorList>
    </citation>
    <scope>NUCLEOTIDE SEQUENCE [LARGE SCALE GENOMIC DNA]</scope>
    <source>
        <strain evidence="1 2">JSC-11</strain>
    </source>
</reference>
<comment type="caution">
    <text evidence="1">The sequence shown here is derived from an EMBL/GenBank/DDBJ whole genome shotgun (WGS) entry which is preliminary data.</text>
</comment>
<organism evidence="1 2">
    <name type="scientific">Fischerella thermalis JSC-11</name>
    <dbReference type="NCBI Taxonomy" id="741277"/>
    <lineage>
        <taxon>Bacteria</taxon>
        <taxon>Bacillati</taxon>
        <taxon>Cyanobacteriota</taxon>
        <taxon>Cyanophyceae</taxon>
        <taxon>Nostocales</taxon>
        <taxon>Hapalosiphonaceae</taxon>
        <taxon>Fischerella</taxon>
    </lineage>
</organism>
<dbReference type="PATRIC" id="fig|741277.3.peg.3493"/>
<dbReference type="Proteomes" id="UP000004344">
    <property type="component" value="Unassembled WGS sequence"/>
</dbReference>
<accession>G6FYR2</accession>
<evidence type="ECO:0000313" key="2">
    <source>
        <dbReference type="Proteomes" id="UP000004344"/>
    </source>
</evidence>
<sequence>MIESAECTNSTRRPIQSPVNAIAQIWNTEIIVIRYTNHYFEPHLD</sequence>
<proteinExistence type="predicted"/>
<evidence type="ECO:0000313" key="1">
    <source>
        <dbReference type="EMBL" id="EHC09374.1"/>
    </source>
</evidence>